<keyword evidence="2" id="KW-1185">Reference proteome</keyword>
<protein>
    <submittedName>
        <fullName evidence="1">Metal-binding protein</fullName>
    </submittedName>
</protein>
<dbReference type="Gene3D" id="3.10.450.50">
    <property type="match status" value="1"/>
</dbReference>
<accession>A0ABR5K1W9</accession>
<proteinExistence type="predicted"/>
<dbReference type="Proteomes" id="UP000050668">
    <property type="component" value="Unassembled WGS sequence"/>
</dbReference>
<evidence type="ECO:0000313" key="2">
    <source>
        <dbReference type="Proteomes" id="UP000050668"/>
    </source>
</evidence>
<dbReference type="RefSeq" id="WP_053583745.1">
    <property type="nucleotide sequence ID" value="NZ_LGRV01000003.1"/>
</dbReference>
<reference evidence="2" key="1">
    <citation type="submission" date="2015-07" db="EMBL/GenBank/DDBJ databases">
        <title>Fjat-14205 dsm 2895.</title>
        <authorList>
            <person name="Liu B."/>
            <person name="Wang J."/>
            <person name="Zhu Y."/>
            <person name="Liu G."/>
            <person name="Chen Q."/>
            <person name="Chen Z."/>
            <person name="Lan J."/>
            <person name="Che J."/>
            <person name="Ge C."/>
            <person name="Shi H."/>
            <person name="Pan Z."/>
            <person name="Liu X."/>
        </authorList>
    </citation>
    <scope>NUCLEOTIDE SEQUENCE [LARGE SCALE GENOMIC DNA]</scope>
    <source>
        <strain evidence="2">DSM 25560</strain>
    </source>
</reference>
<dbReference type="EMBL" id="LGRV01000003">
    <property type="protein sequence ID" value="KOS68893.1"/>
    <property type="molecule type" value="Genomic_DNA"/>
</dbReference>
<dbReference type="InterPro" id="IPR004027">
    <property type="entry name" value="SEC_C_motif"/>
</dbReference>
<dbReference type="Pfam" id="PF02810">
    <property type="entry name" value="SEC-C"/>
    <property type="match status" value="1"/>
</dbReference>
<sequence length="328" mass="37661">MVKRNDPCPCGSGKKYKKCCEGKQQVTVETVAIEELERVLQTFYLEYPERKDVRAYIDHVGVWQPKLESVLQRELIEAIALDDFFFHQEPKIWTGYLKKTMKKIVRPSTLKVLEGWSRPTLFIGTVNAVEEDYFQATHDLSNEVINIRRENDKPIPEGMHVFAFILPDGTANESNYLAVSTLIFFPLDHVKVFDQLKKNFEVSKKSVEAFLQEDHLSFWELLVSNGYKGEEFSSFESGVLTQVKDFLEENERETTPMLELLEDYLIEGQPTARKEAAIAAGAIRYGQENGLFESLSMNVKEIAATFDISASSLTKYYQDLCSYKAEKE</sequence>
<dbReference type="SUPFAM" id="SSF103642">
    <property type="entry name" value="Sec-C motif"/>
    <property type="match status" value="1"/>
</dbReference>
<evidence type="ECO:0000313" key="1">
    <source>
        <dbReference type="EMBL" id="KOS68893.1"/>
    </source>
</evidence>
<organism evidence="1 2">
    <name type="scientific">Lysinibacillus contaminans</name>
    <dbReference type="NCBI Taxonomy" id="1293441"/>
    <lineage>
        <taxon>Bacteria</taxon>
        <taxon>Bacillati</taxon>
        <taxon>Bacillota</taxon>
        <taxon>Bacilli</taxon>
        <taxon>Bacillales</taxon>
        <taxon>Bacillaceae</taxon>
        <taxon>Lysinibacillus</taxon>
    </lineage>
</organism>
<gene>
    <name evidence="1" type="ORF">AEA09_10295</name>
</gene>
<name>A0ABR5K1W9_9BACI</name>
<comment type="caution">
    <text evidence="1">The sequence shown here is derived from an EMBL/GenBank/DDBJ whole genome shotgun (WGS) entry which is preliminary data.</text>
</comment>